<organism evidence="2">
    <name type="scientific">Aureoumbra lagunensis</name>
    <dbReference type="NCBI Taxonomy" id="44058"/>
    <lineage>
        <taxon>Eukaryota</taxon>
        <taxon>Sar</taxon>
        <taxon>Stramenopiles</taxon>
        <taxon>Ochrophyta</taxon>
        <taxon>Pelagophyceae</taxon>
        <taxon>Pelagomonadales</taxon>
        <taxon>Aureoumbra</taxon>
    </lineage>
</organism>
<evidence type="ECO:0000313" key="2">
    <source>
        <dbReference type="EMBL" id="CAE0371831.1"/>
    </source>
</evidence>
<name>A0A7S3NJG0_9STRA</name>
<evidence type="ECO:0000256" key="1">
    <source>
        <dbReference type="SAM" id="MobiDB-lite"/>
    </source>
</evidence>
<dbReference type="AlphaFoldDB" id="A0A7S3NJG0"/>
<reference evidence="2" key="1">
    <citation type="submission" date="2021-01" db="EMBL/GenBank/DDBJ databases">
        <authorList>
            <person name="Corre E."/>
            <person name="Pelletier E."/>
            <person name="Niang G."/>
            <person name="Scheremetjew M."/>
            <person name="Finn R."/>
            <person name="Kale V."/>
            <person name="Holt S."/>
            <person name="Cochrane G."/>
            <person name="Meng A."/>
            <person name="Brown T."/>
            <person name="Cohen L."/>
        </authorList>
    </citation>
    <scope>NUCLEOTIDE SEQUENCE</scope>
    <source>
        <strain evidence="2">CCMP1510</strain>
    </source>
</reference>
<accession>A0A7S3NJG0</accession>
<gene>
    <name evidence="2" type="ORF">ALAG00032_LOCUS12613</name>
</gene>
<dbReference type="EMBL" id="HBIJ01019237">
    <property type="protein sequence ID" value="CAE0371831.1"/>
    <property type="molecule type" value="Transcribed_RNA"/>
</dbReference>
<protein>
    <submittedName>
        <fullName evidence="2">Uncharacterized protein</fullName>
    </submittedName>
</protein>
<feature type="region of interest" description="Disordered" evidence="1">
    <location>
        <begin position="183"/>
        <end position="206"/>
    </location>
</feature>
<proteinExistence type="predicted"/>
<sequence>MSDSSAMSTPPSLAILCIASLLEHADRYDESSRKKIIPSLQCIGLHGDAIIQAAGLNLRAFGGLRCLASDWTLVDDCRKLIATSLSTKLGTKYFEQLCERLTESTEVSIQTLDNVQAICKAMLGNERYKRDMEPPLLLRPVADACRRLRNRAQKHLLNIRDMHKHDRKRHSTGVQNWRFQDLRGHAGSLHPKRPMPRNPHFPGYDH</sequence>